<sequence length="325" mass="36216">MKRIGIISFIICFILLAGCSKEEIPVPPSMNNMLIVSNLKKPEISFVDLQKGKSEVSKLNFRITAMEKINQDTIILAGDLEDSLYRLQLKDGELTKLKNTGKGVNDLLYRPKDHLLFFSNGKKNKVGFYDVEKDTVIAEVSTDKFPTSMAVNDKKNLLYVVNVKAASLSVIDIGSKKVISHFPIVTRPNGIFFDGNYVWIGGHGPYGSLNENIYIYDPDTGKEVDRVKVGVMPVDFYGDDSSAYVYAICHGSSSVYRINIKNRSVSEPLEVGANPYDIIGDKQRIYVSSLDGDSLAIIDRTTFTINREIRLKNGPHMMILGEGNE</sequence>
<evidence type="ECO:0000313" key="2">
    <source>
        <dbReference type="Proteomes" id="UP000623967"/>
    </source>
</evidence>
<gene>
    <name evidence="1" type="ORF">JK635_04650</name>
</gene>
<name>A0ABS1TJN1_9BACI</name>
<dbReference type="EMBL" id="JAESWB010000045">
    <property type="protein sequence ID" value="MBL4951530.1"/>
    <property type="molecule type" value="Genomic_DNA"/>
</dbReference>
<dbReference type="InterPro" id="IPR011048">
    <property type="entry name" value="Haem_d1_sf"/>
</dbReference>
<accession>A0ABS1TJN1</accession>
<dbReference type="RefSeq" id="WP_202652823.1">
    <property type="nucleotide sequence ID" value="NZ_JAESWB010000045.1"/>
</dbReference>
<comment type="caution">
    <text evidence="1">The sequence shown here is derived from an EMBL/GenBank/DDBJ whole genome shotgun (WGS) entry which is preliminary data.</text>
</comment>
<dbReference type="Gene3D" id="2.130.10.10">
    <property type="entry name" value="YVTN repeat-like/Quinoprotein amine dehydrogenase"/>
    <property type="match status" value="1"/>
</dbReference>
<dbReference type="PROSITE" id="PS51257">
    <property type="entry name" value="PROKAR_LIPOPROTEIN"/>
    <property type="match status" value="1"/>
</dbReference>
<reference evidence="1 2" key="1">
    <citation type="submission" date="2021-01" db="EMBL/GenBank/DDBJ databases">
        <title>Genome public.</title>
        <authorList>
            <person name="Liu C."/>
            <person name="Sun Q."/>
        </authorList>
    </citation>
    <scope>NUCLEOTIDE SEQUENCE [LARGE SCALE GENOMIC DNA]</scope>
    <source>
        <strain evidence="1 2">YIM B02564</strain>
    </source>
</reference>
<dbReference type="InterPro" id="IPR015943">
    <property type="entry name" value="WD40/YVTN_repeat-like_dom_sf"/>
</dbReference>
<organism evidence="1 2">
    <name type="scientific">Neobacillus paridis</name>
    <dbReference type="NCBI Taxonomy" id="2803862"/>
    <lineage>
        <taxon>Bacteria</taxon>
        <taxon>Bacillati</taxon>
        <taxon>Bacillota</taxon>
        <taxon>Bacilli</taxon>
        <taxon>Bacillales</taxon>
        <taxon>Bacillaceae</taxon>
        <taxon>Neobacillus</taxon>
    </lineage>
</organism>
<keyword evidence="2" id="KW-1185">Reference proteome</keyword>
<proteinExistence type="predicted"/>
<dbReference type="SUPFAM" id="SSF51004">
    <property type="entry name" value="C-terminal (heme d1) domain of cytochrome cd1-nitrite reductase"/>
    <property type="match status" value="1"/>
</dbReference>
<evidence type="ECO:0000313" key="1">
    <source>
        <dbReference type="EMBL" id="MBL4951530.1"/>
    </source>
</evidence>
<dbReference type="InterPro" id="IPR051200">
    <property type="entry name" value="Host-pathogen_enzymatic-act"/>
</dbReference>
<dbReference type="PANTHER" id="PTHR47197:SF3">
    <property type="entry name" value="DIHYDRO-HEME D1 DEHYDROGENASE"/>
    <property type="match status" value="1"/>
</dbReference>
<protein>
    <submittedName>
        <fullName evidence="1">YncE family protein</fullName>
    </submittedName>
</protein>
<dbReference type="PANTHER" id="PTHR47197">
    <property type="entry name" value="PROTEIN NIRF"/>
    <property type="match status" value="1"/>
</dbReference>
<dbReference type="Proteomes" id="UP000623967">
    <property type="component" value="Unassembled WGS sequence"/>
</dbReference>